<dbReference type="PIRSF" id="PIRSF036427">
    <property type="entry name" value="Precrrn-2_mtase"/>
    <property type="match status" value="1"/>
</dbReference>
<dbReference type="InterPro" id="IPR006364">
    <property type="entry name" value="CobI/CbiL/CobIJ_dom"/>
</dbReference>
<sequence>MKRMKTSTGTLYGIGVGPGDPEWITFKAHRILTSTPVIAYPKSRPDRESYALNIVKEWIDPDQQEQLPLLFPMDGGESVRRAAREEAARRLWQPLREGRDVAFITEGDPLMYSTFIHVMTGIKAQGEEVPIRVIPGVSSVHGAAACLQLPLAEGEEKIAILPAPARAEELEEWMRTHDTVVLLKVAKVLDSLIDVLSQKGWLEKACVMTRVSTREEVVCHDLSELKGRTLPYFTLMILKKDGQGRENPWASRWREERSI</sequence>
<proteinExistence type="inferred from homology"/>
<dbReference type="InterPro" id="IPR014777">
    <property type="entry name" value="4pyrrole_Mease_sub1"/>
</dbReference>
<evidence type="ECO:0000256" key="4">
    <source>
        <dbReference type="ARBA" id="ARBA00022603"/>
    </source>
</evidence>
<dbReference type="PANTHER" id="PTHR43467:SF2">
    <property type="entry name" value="COBALT-PRECORRIN-2 C(20)-METHYLTRANSFERASE"/>
    <property type="match status" value="1"/>
</dbReference>
<evidence type="ECO:0000259" key="8">
    <source>
        <dbReference type="Pfam" id="PF00590"/>
    </source>
</evidence>
<keyword evidence="3" id="KW-0169">Cobalamin biosynthesis</keyword>
<dbReference type="InterPro" id="IPR014776">
    <property type="entry name" value="4pyrrole_Mease_sub2"/>
</dbReference>
<evidence type="ECO:0000256" key="2">
    <source>
        <dbReference type="ARBA" id="ARBA00005879"/>
    </source>
</evidence>
<dbReference type="EMBL" id="NOWF01000002">
    <property type="protein sequence ID" value="OYD08807.1"/>
    <property type="molecule type" value="Genomic_DNA"/>
</dbReference>
<evidence type="ECO:0000256" key="6">
    <source>
        <dbReference type="ARBA" id="ARBA00022691"/>
    </source>
</evidence>
<evidence type="ECO:0000256" key="7">
    <source>
        <dbReference type="PIRNR" id="PIRNR036427"/>
    </source>
</evidence>
<accession>A0A235BA90</accession>
<dbReference type="PANTHER" id="PTHR43467">
    <property type="entry name" value="COBALT-PRECORRIN-2 C(20)-METHYLTRANSFERASE"/>
    <property type="match status" value="1"/>
</dbReference>
<dbReference type="InterPro" id="IPR035996">
    <property type="entry name" value="4pyrrol_Methylase_sf"/>
</dbReference>
<dbReference type="GO" id="GO:0030788">
    <property type="term" value="F:precorrin-2 C20-methyltransferase activity"/>
    <property type="evidence" value="ECO:0007669"/>
    <property type="project" value="InterPro"/>
</dbReference>
<protein>
    <submittedName>
        <fullName evidence="9">Precorrin-2 C(20)-methyltransferase</fullName>
    </submittedName>
</protein>
<evidence type="ECO:0000256" key="1">
    <source>
        <dbReference type="ARBA" id="ARBA00004953"/>
    </source>
</evidence>
<comment type="caution">
    <text evidence="9">The sequence shown here is derived from an EMBL/GenBank/DDBJ whole genome shotgun (WGS) entry which is preliminary data.</text>
</comment>
<keyword evidence="4 9" id="KW-0489">Methyltransferase</keyword>
<evidence type="ECO:0000256" key="3">
    <source>
        <dbReference type="ARBA" id="ARBA00022573"/>
    </source>
</evidence>
<evidence type="ECO:0000256" key="5">
    <source>
        <dbReference type="ARBA" id="ARBA00022679"/>
    </source>
</evidence>
<dbReference type="SUPFAM" id="SSF53790">
    <property type="entry name" value="Tetrapyrrole methylase"/>
    <property type="match status" value="1"/>
</dbReference>
<dbReference type="GO" id="GO:0032259">
    <property type="term" value="P:methylation"/>
    <property type="evidence" value="ECO:0007669"/>
    <property type="project" value="UniProtKB-KW"/>
</dbReference>
<gene>
    <name evidence="9" type="primary">cobI</name>
    <name evidence="9" type="ORF">CHM34_03155</name>
</gene>
<reference evidence="9 10" key="1">
    <citation type="submission" date="2017-07" db="EMBL/GenBank/DDBJ databases">
        <title>The genome sequence of Paludifilum halophilum highlights mechanisms for microbial adaptation to high salt environemnts.</title>
        <authorList>
            <person name="Belbahri L."/>
        </authorList>
    </citation>
    <scope>NUCLEOTIDE SEQUENCE [LARGE SCALE GENOMIC DNA]</scope>
    <source>
        <strain evidence="9 10">DSM 102817</strain>
    </source>
</reference>
<dbReference type="Proteomes" id="UP000215459">
    <property type="component" value="Unassembled WGS sequence"/>
</dbReference>
<dbReference type="AlphaFoldDB" id="A0A235BA90"/>
<dbReference type="CDD" id="cd11645">
    <property type="entry name" value="Precorrin_2_C20_MT"/>
    <property type="match status" value="1"/>
</dbReference>
<dbReference type="InterPro" id="IPR000878">
    <property type="entry name" value="4pyrrol_Mease"/>
</dbReference>
<organism evidence="9 10">
    <name type="scientific">Paludifilum halophilum</name>
    <dbReference type="NCBI Taxonomy" id="1642702"/>
    <lineage>
        <taxon>Bacteria</taxon>
        <taxon>Bacillati</taxon>
        <taxon>Bacillota</taxon>
        <taxon>Bacilli</taxon>
        <taxon>Bacillales</taxon>
        <taxon>Thermoactinomycetaceae</taxon>
        <taxon>Paludifilum</taxon>
    </lineage>
</organism>
<evidence type="ECO:0000313" key="10">
    <source>
        <dbReference type="Proteomes" id="UP000215459"/>
    </source>
</evidence>
<dbReference type="Pfam" id="PF00590">
    <property type="entry name" value="TP_methylase"/>
    <property type="match status" value="1"/>
</dbReference>
<dbReference type="GO" id="GO:0009236">
    <property type="term" value="P:cobalamin biosynthetic process"/>
    <property type="evidence" value="ECO:0007669"/>
    <property type="project" value="UniProtKB-UniRule"/>
</dbReference>
<keyword evidence="5 9" id="KW-0808">Transferase</keyword>
<dbReference type="InterPro" id="IPR012382">
    <property type="entry name" value="CobI/CbiL"/>
</dbReference>
<dbReference type="NCBIfam" id="TIGR01467">
    <property type="entry name" value="cobI_cbiL"/>
    <property type="match status" value="1"/>
</dbReference>
<comment type="similarity">
    <text evidence="2 7">Belongs to the precorrin methyltransferase family.</text>
</comment>
<keyword evidence="10" id="KW-1185">Reference proteome</keyword>
<name>A0A235BA90_9BACL</name>
<evidence type="ECO:0000313" key="9">
    <source>
        <dbReference type="EMBL" id="OYD08807.1"/>
    </source>
</evidence>
<dbReference type="Gene3D" id="3.30.950.10">
    <property type="entry name" value="Methyltransferase, Cobalt-precorrin-4 Transmethylase, Domain 2"/>
    <property type="match status" value="1"/>
</dbReference>
<keyword evidence="6" id="KW-0949">S-adenosyl-L-methionine</keyword>
<dbReference type="UniPathway" id="UPA00148"/>
<comment type="pathway">
    <text evidence="1">Cofactor biosynthesis; adenosylcobalamin biosynthesis.</text>
</comment>
<dbReference type="Gene3D" id="3.40.1010.10">
    <property type="entry name" value="Cobalt-precorrin-4 Transmethylase, Domain 1"/>
    <property type="match status" value="1"/>
</dbReference>
<feature type="domain" description="Tetrapyrrole methylase" evidence="8">
    <location>
        <begin position="10"/>
        <end position="221"/>
    </location>
</feature>